<dbReference type="SMART" id="SM00135">
    <property type="entry name" value="LY"/>
    <property type="match status" value="2"/>
</dbReference>
<name>A0A6J8BR87_MYTCO</name>
<dbReference type="InterPro" id="IPR011042">
    <property type="entry name" value="6-blade_b-propeller_TolB-like"/>
</dbReference>
<proteinExistence type="predicted"/>
<dbReference type="InterPro" id="IPR000033">
    <property type="entry name" value="LDLR_classB_rpt"/>
</dbReference>
<sequence>MEYDVNTRNVAVLVEHGTNAVFALDYDYKNRYVYFPRYNIHDIVRFSYPSKNRTLQIVVQTENLPVGIAVDSANDHIYWVIQFGNKLSRCYLDGTNVTVLPTLSEPWVIRLDASKRWMYIVEENIGISKSRLQLAENQTIVNFISTPVRCMDIDTDENRLYWINYNGDMKSAKDDGSDVKTILSTNVRRNYYAIGVFGSYIYYTISNQLLMVTKTPGFTSTVLYNGTSLITSIFVFNQSGRYTKLYELLINFDDDINLSKQGQTELSKNCKKWFMNPKLASGVRDDSGKFYFSP</sequence>
<organism evidence="1 2">
    <name type="scientific">Mytilus coruscus</name>
    <name type="common">Sea mussel</name>
    <dbReference type="NCBI Taxonomy" id="42192"/>
    <lineage>
        <taxon>Eukaryota</taxon>
        <taxon>Metazoa</taxon>
        <taxon>Spiralia</taxon>
        <taxon>Lophotrochozoa</taxon>
        <taxon>Mollusca</taxon>
        <taxon>Bivalvia</taxon>
        <taxon>Autobranchia</taxon>
        <taxon>Pteriomorphia</taxon>
        <taxon>Mytilida</taxon>
        <taxon>Mytiloidea</taxon>
        <taxon>Mytilidae</taxon>
        <taxon>Mytilinae</taxon>
        <taxon>Mytilus</taxon>
    </lineage>
</organism>
<accession>A0A6J8BR87</accession>
<evidence type="ECO:0000313" key="2">
    <source>
        <dbReference type="Proteomes" id="UP000507470"/>
    </source>
</evidence>
<dbReference type="Gene3D" id="2.120.10.30">
    <property type="entry name" value="TolB, C-terminal domain"/>
    <property type="match status" value="1"/>
</dbReference>
<dbReference type="InterPro" id="IPR050778">
    <property type="entry name" value="Cueball_EGF_LRP_Nidogen"/>
</dbReference>
<evidence type="ECO:0008006" key="3">
    <source>
        <dbReference type="Google" id="ProtNLM"/>
    </source>
</evidence>
<protein>
    <recommendedName>
        <fullName evidence="3">LRP4</fullName>
    </recommendedName>
</protein>
<dbReference type="SUPFAM" id="SSF63825">
    <property type="entry name" value="YWTD domain"/>
    <property type="match status" value="1"/>
</dbReference>
<gene>
    <name evidence="1" type="ORF">MCOR_20887</name>
</gene>
<dbReference type="EMBL" id="CACVKT020003693">
    <property type="protein sequence ID" value="CAC5385334.1"/>
    <property type="molecule type" value="Genomic_DNA"/>
</dbReference>
<dbReference type="Proteomes" id="UP000507470">
    <property type="component" value="Unassembled WGS sequence"/>
</dbReference>
<keyword evidence="2" id="KW-1185">Reference proteome</keyword>
<evidence type="ECO:0000313" key="1">
    <source>
        <dbReference type="EMBL" id="CAC5385334.1"/>
    </source>
</evidence>
<dbReference type="PANTHER" id="PTHR46513">
    <property type="entry name" value="VITELLOGENIN RECEPTOR-LIKE PROTEIN-RELATED-RELATED"/>
    <property type="match status" value="1"/>
</dbReference>
<dbReference type="AlphaFoldDB" id="A0A6J8BR87"/>
<dbReference type="OrthoDB" id="6095542at2759"/>
<reference evidence="1 2" key="1">
    <citation type="submission" date="2020-06" db="EMBL/GenBank/DDBJ databases">
        <authorList>
            <person name="Li R."/>
            <person name="Bekaert M."/>
        </authorList>
    </citation>
    <scope>NUCLEOTIDE SEQUENCE [LARGE SCALE GENOMIC DNA]</scope>
    <source>
        <strain evidence="2">wild</strain>
    </source>
</reference>